<dbReference type="InterPro" id="IPR037700">
    <property type="entry name" value="NUP88/NUP82"/>
</dbReference>
<keyword evidence="7" id="KW-0539">Nucleus</keyword>
<comment type="subcellular location">
    <subcellularLocation>
        <location evidence="1">Nucleus</location>
        <location evidence="1">Nuclear pore complex</location>
    </subcellularLocation>
</comment>
<name>A0A024TQJ7_9STRA</name>
<dbReference type="PANTHER" id="PTHR13257:SF0">
    <property type="entry name" value="NUCLEAR PORE COMPLEX PROTEIN NUP88"/>
    <property type="match status" value="1"/>
</dbReference>
<proteinExistence type="predicted"/>
<keyword evidence="3" id="KW-0509">mRNA transport</keyword>
<dbReference type="VEuPathDB" id="FungiDB:H310_10455"/>
<gene>
    <name evidence="8" type="ORF">H310_10455</name>
</gene>
<evidence type="ECO:0000313" key="8">
    <source>
        <dbReference type="EMBL" id="ETV96284.1"/>
    </source>
</evidence>
<keyword evidence="2" id="KW-0813">Transport</keyword>
<keyword evidence="5" id="KW-0811">Translocation</keyword>
<evidence type="ECO:0000256" key="5">
    <source>
        <dbReference type="ARBA" id="ARBA00023010"/>
    </source>
</evidence>
<evidence type="ECO:0000256" key="6">
    <source>
        <dbReference type="ARBA" id="ARBA00023132"/>
    </source>
</evidence>
<dbReference type="GO" id="GO:0006606">
    <property type="term" value="P:protein import into nucleus"/>
    <property type="evidence" value="ECO:0007669"/>
    <property type="project" value="TreeGrafter"/>
</dbReference>
<dbReference type="GO" id="GO:0000056">
    <property type="term" value="P:ribosomal small subunit export from nucleus"/>
    <property type="evidence" value="ECO:0007669"/>
    <property type="project" value="InterPro"/>
</dbReference>
<reference evidence="8" key="1">
    <citation type="submission" date="2013-12" db="EMBL/GenBank/DDBJ databases">
        <title>The Genome Sequence of Aphanomyces invadans NJM9701.</title>
        <authorList>
            <consortium name="The Broad Institute Genomics Platform"/>
            <person name="Russ C."/>
            <person name="Tyler B."/>
            <person name="van West P."/>
            <person name="Dieguez-Uribeondo J."/>
            <person name="Young S.K."/>
            <person name="Zeng Q."/>
            <person name="Gargeya S."/>
            <person name="Fitzgerald M."/>
            <person name="Abouelleil A."/>
            <person name="Alvarado L."/>
            <person name="Chapman S.B."/>
            <person name="Gainer-Dewar J."/>
            <person name="Goldberg J."/>
            <person name="Griggs A."/>
            <person name="Gujja S."/>
            <person name="Hansen M."/>
            <person name="Howarth C."/>
            <person name="Imamovic A."/>
            <person name="Ireland A."/>
            <person name="Larimer J."/>
            <person name="McCowan C."/>
            <person name="Murphy C."/>
            <person name="Pearson M."/>
            <person name="Poon T.W."/>
            <person name="Priest M."/>
            <person name="Roberts A."/>
            <person name="Saif S."/>
            <person name="Shea T."/>
            <person name="Sykes S."/>
            <person name="Wortman J."/>
            <person name="Nusbaum C."/>
            <person name="Birren B."/>
        </authorList>
    </citation>
    <scope>NUCLEOTIDE SEQUENCE [LARGE SCALE GENOMIC DNA]</scope>
    <source>
        <strain evidence="8">NJM9701</strain>
    </source>
</reference>
<dbReference type="GeneID" id="20087505"/>
<dbReference type="PANTHER" id="PTHR13257">
    <property type="entry name" value="NUCLEOPORIN NUP84-RELATED"/>
    <property type="match status" value="1"/>
</dbReference>
<evidence type="ECO:0000256" key="3">
    <source>
        <dbReference type="ARBA" id="ARBA00022816"/>
    </source>
</evidence>
<dbReference type="AlphaFoldDB" id="A0A024TQJ7"/>
<dbReference type="eggNOG" id="KOG4460">
    <property type="taxonomic scope" value="Eukaryota"/>
</dbReference>
<evidence type="ECO:0008006" key="9">
    <source>
        <dbReference type="Google" id="ProtNLM"/>
    </source>
</evidence>
<protein>
    <recommendedName>
        <fullName evidence="9">Nucleoporin Nup88</fullName>
    </recommendedName>
</protein>
<evidence type="ECO:0000256" key="7">
    <source>
        <dbReference type="ARBA" id="ARBA00023242"/>
    </source>
</evidence>
<evidence type="ECO:0000256" key="4">
    <source>
        <dbReference type="ARBA" id="ARBA00022927"/>
    </source>
</evidence>
<keyword evidence="6" id="KW-0906">Nuclear pore complex</keyword>
<evidence type="ECO:0000256" key="2">
    <source>
        <dbReference type="ARBA" id="ARBA00022448"/>
    </source>
</evidence>
<sequence length="841" mass="89817">MHRPGSNHRVTKKATSNAFKLNTSAARSSLSASVPGSATSVPTPATESAVGLTPTDSFAAALATASTVAAATLANVLPEEHVSLFCLCETNGDLVFVGAKGRLCHINIHASKPSLHDLSPTNASDVSAVLASASRLSFNSHGTKVLLQTNQGNLYVFNLPLNAHHTLTPTPDHVQVVFADDSRRVVKVNARSHDLSDATSIERALALLPAAERAQVKTVVPDVYEVELRQILLLPTVKATSTTWHPLSDSHVVVLTSTDELHVYATNESTLTPEQTHVLSFPPSSASTTAVTFGPPQGWESMTCYILRSNGDLFALTPLVPFDAAAVSSTLLQFLHQVTDGRLTHQQTDVDSRILLKAQKHWLSTVWQDLPAPQPPLDGTANDDSFNDQPAPLVHVLVKTSSTPEALATLKWPLQLQGPFRVGSAGWSHPGSSAQSVAAVAYSGASPNNIGRAPVLAFGWSSGHVTLNVLEREIHPRWQLRSSTAAPTSMGGAPSVYVVECLSLGATNDYGKIHLTTHPFKAHVVYALHATGVHVLHLTWMNSCPLAPPFTTAVHRVLSIAPSATAVVVGAAVLYSVERGHVLAVLYASGKWELMNVSAKTATIGAASPASPNGPDAAASSKDIVPPLATLVDQLQTKYVYNRVHVEGGATAMSNTTIDTFKFVQGHVPALLDQVAYIEAVSATTKTRMDLHREWRDQQDKDATALSNAVDAITSAITSQCSRVKSVQAKQAKLNGRAAAVLQALKENQAVLSKAEIKYKQDLQEMAHVTRRLVPRITQLNLEAQTLLRTADDAGIATTKHLSADRARICHDVLAAETQLIADTTARLHDLVDRVATLRLE</sequence>
<keyword evidence="4" id="KW-0653">Protein transport</keyword>
<dbReference type="GO" id="GO:0005643">
    <property type="term" value="C:nuclear pore"/>
    <property type="evidence" value="ECO:0007669"/>
    <property type="project" value="UniProtKB-SubCell"/>
</dbReference>
<dbReference type="GO" id="GO:0017056">
    <property type="term" value="F:structural constituent of nuclear pore"/>
    <property type="evidence" value="ECO:0007669"/>
    <property type="project" value="InterPro"/>
</dbReference>
<dbReference type="RefSeq" id="XP_008875076.1">
    <property type="nucleotide sequence ID" value="XM_008876854.1"/>
</dbReference>
<accession>A0A024TQJ7</accession>
<dbReference type="GO" id="GO:0000055">
    <property type="term" value="P:ribosomal large subunit export from nucleus"/>
    <property type="evidence" value="ECO:0007669"/>
    <property type="project" value="InterPro"/>
</dbReference>
<evidence type="ECO:0000256" key="1">
    <source>
        <dbReference type="ARBA" id="ARBA00004567"/>
    </source>
</evidence>
<dbReference type="OrthoDB" id="341482at2759"/>
<dbReference type="STRING" id="157072.A0A024TQJ7"/>
<dbReference type="GO" id="GO:0006406">
    <property type="term" value="P:mRNA export from nucleus"/>
    <property type="evidence" value="ECO:0007669"/>
    <property type="project" value="TreeGrafter"/>
</dbReference>
<organism evidence="8">
    <name type="scientific">Aphanomyces invadans</name>
    <dbReference type="NCBI Taxonomy" id="157072"/>
    <lineage>
        <taxon>Eukaryota</taxon>
        <taxon>Sar</taxon>
        <taxon>Stramenopiles</taxon>
        <taxon>Oomycota</taxon>
        <taxon>Saprolegniomycetes</taxon>
        <taxon>Saprolegniales</taxon>
        <taxon>Verrucalvaceae</taxon>
        <taxon>Aphanomyces</taxon>
    </lineage>
</organism>
<dbReference type="InterPro" id="IPR019321">
    <property type="entry name" value="Nucleoporin_Nup88"/>
</dbReference>
<dbReference type="Pfam" id="PF10168">
    <property type="entry name" value="Nup88"/>
    <property type="match status" value="1"/>
</dbReference>
<dbReference type="SUPFAM" id="SSF69322">
    <property type="entry name" value="Tricorn protease domain 2"/>
    <property type="match status" value="1"/>
</dbReference>
<dbReference type="EMBL" id="KI913977">
    <property type="protein sequence ID" value="ETV96284.1"/>
    <property type="molecule type" value="Genomic_DNA"/>
</dbReference>